<dbReference type="Proteomes" id="UP000580250">
    <property type="component" value="Unassembled WGS sequence"/>
</dbReference>
<keyword evidence="1" id="KW-0479">Metal-binding</keyword>
<dbReference type="GO" id="GO:0003677">
    <property type="term" value="F:DNA binding"/>
    <property type="evidence" value="ECO:0007669"/>
    <property type="project" value="InterPro"/>
</dbReference>
<proteinExistence type="predicted"/>
<sequence length="98" mass="11126">MSDIWKYFNKHSTDEGKCKICSKLVKRKDGNTKGLWQHLKISHSEEFDNLKCNAASSSSSGVQESLLSFVSTKKDKRDVSEEAIARIMLRQNNSETTN</sequence>
<gene>
    <name evidence="6" type="ORF">MENT_LOCUS32100</name>
</gene>
<accession>A0A6V7VYM5</accession>
<feature type="domain" description="BED-type" evidence="5">
    <location>
        <begin position="1"/>
        <end position="50"/>
    </location>
</feature>
<dbReference type="GO" id="GO:0008270">
    <property type="term" value="F:zinc ion binding"/>
    <property type="evidence" value="ECO:0007669"/>
    <property type="project" value="UniProtKB-KW"/>
</dbReference>
<keyword evidence="2 4" id="KW-0863">Zinc-finger</keyword>
<reference evidence="6 7" key="1">
    <citation type="submission" date="2020-08" db="EMBL/GenBank/DDBJ databases">
        <authorList>
            <person name="Koutsovoulos G."/>
            <person name="Danchin GJ E."/>
        </authorList>
    </citation>
    <scope>NUCLEOTIDE SEQUENCE [LARGE SCALE GENOMIC DNA]</scope>
</reference>
<name>A0A6V7VYM5_MELEN</name>
<evidence type="ECO:0000256" key="2">
    <source>
        <dbReference type="ARBA" id="ARBA00022771"/>
    </source>
</evidence>
<comment type="caution">
    <text evidence="6">The sequence shown here is derived from an EMBL/GenBank/DDBJ whole genome shotgun (WGS) entry which is preliminary data.</text>
</comment>
<evidence type="ECO:0000256" key="1">
    <source>
        <dbReference type="ARBA" id="ARBA00022723"/>
    </source>
</evidence>
<dbReference type="OrthoDB" id="5865631at2759"/>
<dbReference type="InterPro" id="IPR036236">
    <property type="entry name" value="Znf_C2H2_sf"/>
</dbReference>
<evidence type="ECO:0000259" key="5">
    <source>
        <dbReference type="PROSITE" id="PS50808"/>
    </source>
</evidence>
<evidence type="ECO:0000313" key="6">
    <source>
        <dbReference type="EMBL" id="CAD2180046.1"/>
    </source>
</evidence>
<dbReference type="EMBL" id="CAJEWN010000360">
    <property type="protein sequence ID" value="CAD2180046.1"/>
    <property type="molecule type" value="Genomic_DNA"/>
</dbReference>
<evidence type="ECO:0000313" key="7">
    <source>
        <dbReference type="Proteomes" id="UP000580250"/>
    </source>
</evidence>
<dbReference type="AlphaFoldDB" id="A0A6V7VYM5"/>
<dbReference type="InterPro" id="IPR003656">
    <property type="entry name" value="Znf_BED"/>
</dbReference>
<organism evidence="6 7">
    <name type="scientific">Meloidogyne enterolobii</name>
    <name type="common">Root-knot nematode worm</name>
    <name type="synonym">Meloidogyne mayaguensis</name>
    <dbReference type="NCBI Taxonomy" id="390850"/>
    <lineage>
        <taxon>Eukaryota</taxon>
        <taxon>Metazoa</taxon>
        <taxon>Ecdysozoa</taxon>
        <taxon>Nematoda</taxon>
        <taxon>Chromadorea</taxon>
        <taxon>Rhabditida</taxon>
        <taxon>Tylenchina</taxon>
        <taxon>Tylenchomorpha</taxon>
        <taxon>Tylenchoidea</taxon>
        <taxon>Meloidogynidae</taxon>
        <taxon>Meloidogyninae</taxon>
        <taxon>Meloidogyne</taxon>
    </lineage>
</organism>
<dbReference type="SUPFAM" id="SSF57667">
    <property type="entry name" value="beta-beta-alpha zinc fingers"/>
    <property type="match status" value="1"/>
</dbReference>
<evidence type="ECO:0000256" key="4">
    <source>
        <dbReference type="PROSITE-ProRule" id="PRU00027"/>
    </source>
</evidence>
<dbReference type="SMART" id="SM00614">
    <property type="entry name" value="ZnF_BED"/>
    <property type="match status" value="1"/>
</dbReference>
<dbReference type="Pfam" id="PF02892">
    <property type="entry name" value="zf-BED"/>
    <property type="match status" value="1"/>
</dbReference>
<protein>
    <recommendedName>
        <fullName evidence="5">BED-type domain-containing protein</fullName>
    </recommendedName>
</protein>
<evidence type="ECO:0000256" key="3">
    <source>
        <dbReference type="ARBA" id="ARBA00022833"/>
    </source>
</evidence>
<dbReference type="PROSITE" id="PS50808">
    <property type="entry name" value="ZF_BED"/>
    <property type="match status" value="1"/>
</dbReference>
<keyword evidence="3" id="KW-0862">Zinc</keyword>